<dbReference type="EMBL" id="QSHK01000008">
    <property type="protein sequence ID" value="RHC05598.1"/>
    <property type="molecule type" value="Genomic_DNA"/>
</dbReference>
<comment type="caution">
    <text evidence="1">The sequence shown here is derived from an EMBL/GenBank/DDBJ whole genome shotgun (WGS) entry which is preliminary data.</text>
</comment>
<evidence type="ECO:0000313" key="3">
    <source>
        <dbReference type="Proteomes" id="UP000284742"/>
    </source>
</evidence>
<evidence type="ECO:0000313" key="1">
    <source>
        <dbReference type="EMBL" id="RHC05598.1"/>
    </source>
</evidence>
<name>A0A413YIQ3_9FIRM</name>
<reference evidence="3 4" key="1">
    <citation type="submission" date="2018-08" db="EMBL/GenBank/DDBJ databases">
        <title>A genome reference for cultivated species of the human gut microbiota.</title>
        <authorList>
            <person name="Zou Y."/>
            <person name="Xue W."/>
            <person name="Luo G."/>
        </authorList>
    </citation>
    <scope>NUCLEOTIDE SEQUENCE [LARGE SCALE GENOMIC DNA]</scope>
    <source>
        <strain evidence="2 4">AF31-13BH</strain>
        <strain evidence="1 3">AM37-5</strain>
    </source>
</reference>
<organism evidence="1 3">
    <name type="scientific">Dorea formicigenerans</name>
    <dbReference type="NCBI Taxonomy" id="39486"/>
    <lineage>
        <taxon>Bacteria</taxon>
        <taxon>Bacillati</taxon>
        <taxon>Bacillota</taxon>
        <taxon>Clostridia</taxon>
        <taxon>Lachnospirales</taxon>
        <taxon>Lachnospiraceae</taxon>
        <taxon>Dorea</taxon>
    </lineage>
</organism>
<gene>
    <name evidence="1" type="ORF">DW860_11330</name>
    <name evidence="2" type="ORF">DWZ24_01895</name>
</gene>
<dbReference type="AlphaFoldDB" id="A0A413YIQ3"/>
<proteinExistence type="predicted"/>
<evidence type="ECO:0000313" key="2">
    <source>
        <dbReference type="EMBL" id="RHN19317.1"/>
    </source>
</evidence>
<dbReference type="EMBL" id="QRQQ01000001">
    <property type="protein sequence ID" value="RHN19317.1"/>
    <property type="molecule type" value="Genomic_DNA"/>
</dbReference>
<accession>A0A413YIQ3</accession>
<dbReference type="Proteomes" id="UP000285652">
    <property type="component" value="Unassembled WGS sequence"/>
</dbReference>
<dbReference type="Proteomes" id="UP000284742">
    <property type="component" value="Unassembled WGS sequence"/>
</dbReference>
<evidence type="ECO:0000313" key="4">
    <source>
        <dbReference type="Proteomes" id="UP000285652"/>
    </source>
</evidence>
<protein>
    <submittedName>
        <fullName evidence="1">Uncharacterized protein</fullName>
    </submittedName>
</protein>
<sequence>MSFLLCKSTKNLEFPMKMGQFKVFCVAKHATKRSGEPFLDLGSKLKLIVNYRNLIAELGKN</sequence>